<evidence type="ECO:0000313" key="19">
    <source>
        <dbReference type="Proteomes" id="UP000783742"/>
    </source>
</evidence>
<evidence type="ECO:0000256" key="16">
    <source>
        <dbReference type="SAM" id="Coils"/>
    </source>
</evidence>
<dbReference type="CDD" id="cd19501">
    <property type="entry name" value="RecA-like_FtsH"/>
    <property type="match status" value="1"/>
</dbReference>
<proteinExistence type="inferred from homology"/>
<keyword evidence="16" id="KW-0175">Coiled coil</keyword>
<feature type="binding site" evidence="14">
    <location>
        <position position="434"/>
    </location>
    <ligand>
        <name>Zn(2+)</name>
        <dbReference type="ChEBI" id="CHEBI:29105"/>
        <note>catalytic</note>
    </ligand>
</feature>
<keyword evidence="4 14" id="KW-0645">Protease</keyword>
<keyword evidence="7 14" id="KW-0547">Nucleotide-binding</keyword>
<dbReference type="PANTHER" id="PTHR23076:SF97">
    <property type="entry name" value="ATP-DEPENDENT ZINC METALLOPROTEASE YME1L1"/>
    <property type="match status" value="1"/>
</dbReference>
<keyword evidence="13 14" id="KW-0472">Membrane</keyword>
<dbReference type="Pfam" id="PF06480">
    <property type="entry name" value="FtsH_ext"/>
    <property type="match status" value="1"/>
</dbReference>
<feature type="transmembrane region" description="Helical" evidence="14">
    <location>
        <begin position="16"/>
        <end position="35"/>
    </location>
</feature>
<dbReference type="Pfam" id="PF00004">
    <property type="entry name" value="AAA"/>
    <property type="match status" value="1"/>
</dbReference>
<comment type="similarity">
    <text evidence="14">In the central section; belongs to the AAA ATPase family.</text>
</comment>
<evidence type="ECO:0000256" key="9">
    <source>
        <dbReference type="ARBA" id="ARBA00022833"/>
    </source>
</evidence>
<feature type="binding site" evidence="14">
    <location>
        <position position="430"/>
    </location>
    <ligand>
        <name>Zn(2+)</name>
        <dbReference type="ChEBI" id="CHEBI:29105"/>
        <note>catalytic</note>
    </ligand>
</feature>
<evidence type="ECO:0000256" key="3">
    <source>
        <dbReference type="ARBA" id="ARBA00022475"/>
    </source>
</evidence>
<evidence type="ECO:0000256" key="15">
    <source>
        <dbReference type="RuleBase" id="RU003651"/>
    </source>
</evidence>
<accession>A0ABS6FG54</accession>
<sequence>MEDNKDNKNNRPSYNLLSYYLIAILAVFALNWLILPTLNQNSVENATYSDFRGSLASDNIYKVKFQQDKILYTLKGEENKVYKTGKMDDPEIVHDLEEKNVDYASEIPEKPNIFLSFLMTWGVPIFLFFLLQRAMTKRMRNMSGGASGIFGGKKIEKYVPTGETVTFEDVAGQEEAEESLVEIVDYLKHPEKYTAIGAKCPKGALLVGPPGTGKTLLARAVAGESHVPFYSIAGSEFVEMFVGRGAAKVRELFDEAKKNAPCIIFIDEIDTIGKKRDSAGISGNDEREQTLNQLLTEMDGFDGNIGIVMLAATNRPETLDPALLRPGRFDRQIRVELPTLKDRIEILKVHARSYKMDENIDYSLIARSTAGASGAQLANILNEAALRAVRMGHSVVTTEDIQESIEVVIAGAQRKQDILSPEEKKRVSYHEIGHALVAALQTGSEPVEKITIIPRTSGALGYTMQVPEDEKNLYTRDDLINHITTLCGGRAAEEVIFNEVSTGASNDIEKATDMARAMITQYGMADEFGMVKFQNSGSRYMGDQGSMNCSEDTQKEIDNLIVKTIKTCQENARKLIRDNKDAMKELAEFLLEEETITGKQFMEILSKYTNFDKADVAEEN</sequence>
<dbReference type="InterPro" id="IPR003960">
    <property type="entry name" value="ATPase_AAA_CS"/>
</dbReference>
<evidence type="ECO:0000256" key="11">
    <source>
        <dbReference type="ARBA" id="ARBA00022989"/>
    </source>
</evidence>
<dbReference type="InterPro" id="IPR000642">
    <property type="entry name" value="Peptidase_M41"/>
</dbReference>
<evidence type="ECO:0000256" key="4">
    <source>
        <dbReference type="ARBA" id="ARBA00022670"/>
    </source>
</evidence>
<evidence type="ECO:0000256" key="2">
    <source>
        <dbReference type="ARBA" id="ARBA00010044"/>
    </source>
</evidence>
<dbReference type="Pfam" id="PF17862">
    <property type="entry name" value="AAA_lid_3"/>
    <property type="match status" value="1"/>
</dbReference>
<evidence type="ECO:0000256" key="14">
    <source>
        <dbReference type="HAMAP-Rule" id="MF_01458"/>
    </source>
</evidence>
<keyword evidence="12 14" id="KW-0482">Metalloprotease</keyword>
<keyword evidence="3 14" id="KW-1003">Cell membrane</keyword>
<reference evidence="18 19" key="1">
    <citation type="submission" date="2021-06" db="EMBL/GenBank/DDBJ databases">
        <authorList>
            <person name="Sun Q."/>
            <person name="Li D."/>
        </authorList>
    </citation>
    <scope>NUCLEOTIDE SEQUENCE [LARGE SCALE GENOMIC DNA]</scope>
    <source>
        <strain evidence="18 19">MSJ-1</strain>
    </source>
</reference>
<keyword evidence="6 14" id="KW-0479">Metal-binding</keyword>
<evidence type="ECO:0000256" key="6">
    <source>
        <dbReference type="ARBA" id="ARBA00022723"/>
    </source>
</evidence>
<feature type="binding site" evidence="14">
    <location>
        <begin position="208"/>
        <end position="215"/>
    </location>
    <ligand>
        <name>ATP</name>
        <dbReference type="ChEBI" id="CHEBI:30616"/>
    </ligand>
</feature>
<evidence type="ECO:0000256" key="12">
    <source>
        <dbReference type="ARBA" id="ARBA00023049"/>
    </source>
</evidence>
<dbReference type="EMBL" id="JAHLQO010000001">
    <property type="protein sequence ID" value="MBU5668443.1"/>
    <property type="molecule type" value="Genomic_DNA"/>
</dbReference>
<dbReference type="PROSITE" id="PS00674">
    <property type="entry name" value="AAA"/>
    <property type="match status" value="1"/>
</dbReference>
<protein>
    <recommendedName>
        <fullName evidence="14">ATP-dependent zinc metalloprotease FtsH</fullName>
        <ecNumber evidence="14">3.4.24.-</ecNumber>
    </recommendedName>
</protein>
<dbReference type="Pfam" id="PF01434">
    <property type="entry name" value="Peptidase_M41"/>
    <property type="match status" value="1"/>
</dbReference>
<comment type="function">
    <text evidence="14">Acts as a processive, ATP-dependent zinc metallopeptidase for both cytoplasmic and membrane proteins. Plays a role in the quality control of integral membrane proteins.</text>
</comment>
<dbReference type="RefSeq" id="WP_216548188.1">
    <property type="nucleotide sequence ID" value="NZ_JAHLQO010000001.1"/>
</dbReference>
<dbReference type="HAMAP" id="MF_01458">
    <property type="entry name" value="FtsH"/>
    <property type="match status" value="1"/>
</dbReference>
<comment type="subcellular location">
    <subcellularLocation>
        <location evidence="14">Cell membrane</location>
        <topology evidence="14">Multi-pass membrane protein</topology>
        <orientation evidence="14">Cytoplasmic side</orientation>
    </subcellularLocation>
    <subcellularLocation>
        <location evidence="1">Membrane</location>
    </subcellularLocation>
</comment>
<dbReference type="PANTHER" id="PTHR23076">
    <property type="entry name" value="METALLOPROTEASE M41 FTSH"/>
    <property type="match status" value="1"/>
</dbReference>
<dbReference type="EC" id="3.4.24.-" evidence="14"/>
<feature type="transmembrane region" description="Helical" evidence="14">
    <location>
        <begin position="113"/>
        <end position="131"/>
    </location>
</feature>
<evidence type="ECO:0000256" key="8">
    <source>
        <dbReference type="ARBA" id="ARBA00022801"/>
    </source>
</evidence>
<evidence type="ECO:0000256" key="10">
    <source>
        <dbReference type="ARBA" id="ARBA00022840"/>
    </source>
</evidence>
<evidence type="ECO:0000256" key="5">
    <source>
        <dbReference type="ARBA" id="ARBA00022692"/>
    </source>
</evidence>
<evidence type="ECO:0000256" key="7">
    <source>
        <dbReference type="ARBA" id="ARBA00022741"/>
    </source>
</evidence>
<name>A0ABS6FG54_9FIRM</name>
<comment type="similarity">
    <text evidence="2 14">In the C-terminal section; belongs to the peptidase M41 family.</text>
</comment>
<dbReference type="InterPro" id="IPR041569">
    <property type="entry name" value="AAA_lid_3"/>
</dbReference>
<evidence type="ECO:0000313" key="18">
    <source>
        <dbReference type="EMBL" id="MBU5668443.1"/>
    </source>
</evidence>
<feature type="binding site" evidence="14">
    <location>
        <position position="507"/>
    </location>
    <ligand>
        <name>Zn(2+)</name>
        <dbReference type="ChEBI" id="CHEBI:29105"/>
        <note>catalytic</note>
    </ligand>
</feature>
<organism evidence="18 19">
    <name type="scientific">Peptoniphilus ovalis</name>
    <dbReference type="NCBI Taxonomy" id="2841503"/>
    <lineage>
        <taxon>Bacteria</taxon>
        <taxon>Bacillati</taxon>
        <taxon>Bacillota</taxon>
        <taxon>Tissierellia</taxon>
        <taxon>Tissierellales</taxon>
        <taxon>Peptoniphilaceae</taxon>
        <taxon>Peptoniphilus</taxon>
    </lineage>
</organism>
<evidence type="ECO:0000259" key="17">
    <source>
        <dbReference type="SMART" id="SM00382"/>
    </source>
</evidence>
<evidence type="ECO:0000256" key="1">
    <source>
        <dbReference type="ARBA" id="ARBA00004370"/>
    </source>
</evidence>
<keyword evidence="11 14" id="KW-1133">Transmembrane helix</keyword>
<dbReference type="InterPro" id="IPR005936">
    <property type="entry name" value="FtsH"/>
</dbReference>
<dbReference type="GO" id="GO:0008237">
    <property type="term" value="F:metallopeptidase activity"/>
    <property type="evidence" value="ECO:0007669"/>
    <property type="project" value="UniProtKB-KW"/>
</dbReference>
<feature type="coiled-coil region" evidence="16">
    <location>
        <begin position="565"/>
        <end position="592"/>
    </location>
</feature>
<comment type="cofactor">
    <cofactor evidence="14">
        <name>Zn(2+)</name>
        <dbReference type="ChEBI" id="CHEBI:29105"/>
    </cofactor>
    <text evidence="14">Binds 1 zinc ion per subunit.</text>
</comment>
<keyword evidence="19" id="KW-1185">Reference proteome</keyword>
<dbReference type="SMART" id="SM00382">
    <property type="entry name" value="AAA"/>
    <property type="match status" value="1"/>
</dbReference>
<comment type="similarity">
    <text evidence="15">Belongs to the AAA ATPase family.</text>
</comment>
<dbReference type="InterPro" id="IPR003593">
    <property type="entry name" value="AAA+_ATPase"/>
</dbReference>
<dbReference type="InterPro" id="IPR003959">
    <property type="entry name" value="ATPase_AAA_core"/>
</dbReference>
<dbReference type="Proteomes" id="UP000783742">
    <property type="component" value="Unassembled WGS sequence"/>
</dbReference>
<feature type="active site" evidence="14">
    <location>
        <position position="431"/>
    </location>
</feature>
<evidence type="ECO:0000256" key="13">
    <source>
        <dbReference type="ARBA" id="ARBA00023136"/>
    </source>
</evidence>
<keyword evidence="5 14" id="KW-0812">Transmembrane</keyword>
<comment type="subunit">
    <text evidence="14">Homohexamer.</text>
</comment>
<feature type="domain" description="AAA+ ATPase" evidence="17">
    <location>
        <begin position="200"/>
        <end position="339"/>
    </location>
</feature>
<keyword evidence="9 14" id="KW-0862">Zinc</keyword>
<dbReference type="InterPro" id="IPR011546">
    <property type="entry name" value="Pept_M41_FtsH_extracell"/>
</dbReference>
<keyword evidence="10 14" id="KW-0067">ATP-binding</keyword>
<comment type="caution">
    <text evidence="18">The sequence shown here is derived from an EMBL/GenBank/DDBJ whole genome shotgun (WGS) entry which is preliminary data.</text>
</comment>
<gene>
    <name evidence="14 18" type="primary">ftsH</name>
    <name evidence="18" type="ORF">KQI68_01175</name>
</gene>
<keyword evidence="8 14" id="KW-0378">Hydrolase</keyword>
<dbReference type="NCBIfam" id="TIGR01241">
    <property type="entry name" value="FtsH_fam"/>
    <property type="match status" value="1"/>
</dbReference>